<accession>A0ABT6F9C0</accession>
<protein>
    <submittedName>
        <fullName evidence="6">NAD(P)/FAD-dependent oxidoreductase</fullName>
    </submittedName>
</protein>
<comment type="cofactor">
    <cofactor evidence="1">
        <name>FAD</name>
        <dbReference type="ChEBI" id="CHEBI:57692"/>
    </cofactor>
</comment>
<dbReference type="PANTHER" id="PTHR42887">
    <property type="entry name" value="OS12G0638800 PROTEIN"/>
    <property type="match status" value="1"/>
</dbReference>
<proteinExistence type="predicted"/>
<keyword evidence="2" id="KW-0285">Flavoprotein</keyword>
<dbReference type="NCBIfam" id="TIGR00275">
    <property type="entry name" value="aminoacetone oxidase family FAD-binding enzyme"/>
    <property type="match status" value="1"/>
</dbReference>
<feature type="domain" description="RsdA/BaiN/AoA(So)-like Rossmann fold-like" evidence="4">
    <location>
        <begin position="11"/>
        <end position="65"/>
    </location>
</feature>
<dbReference type="InterPro" id="IPR057661">
    <property type="entry name" value="RsdA/BaiN/AoA(So)_Rossmann"/>
</dbReference>
<keyword evidence="7" id="KW-1185">Reference proteome</keyword>
<dbReference type="Gene3D" id="3.50.50.60">
    <property type="entry name" value="FAD/NAD(P)-binding domain"/>
    <property type="match status" value="1"/>
</dbReference>
<dbReference type="Gene3D" id="1.10.8.260">
    <property type="entry name" value="HI0933 insert domain-like"/>
    <property type="match status" value="1"/>
</dbReference>
<feature type="domain" description="RsdA/BaiN/AoA(So)-like Rossmann fold-like" evidence="4">
    <location>
        <begin position="96"/>
        <end position="434"/>
    </location>
</feature>
<feature type="domain" description="RsdA/BaiN/AoA(So)-like insert" evidence="5">
    <location>
        <begin position="219"/>
        <end position="381"/>
    </location>
</feature>
<evidence type="ECO:0000256" key="3">
    <source>
        <dbReference type="ARBA" id="ARBA00022827"/>
    </source>
</evidence>
<dbReference type="PANTHER" id="PTHR42887:SF2">
    <property type="entry name" value="OS12G0638800 PROTEIN"/>
    <property type="match status" value="1"/>
</dbReference>
<dbReference type="InterPro" id="IPR004792">
    <property type="entry name" value="BaiN-like"/>
</dbReference>
<evidence type="ECO:0000313" key="7">
    <source>
        <dbReference type="Proteomes" id="UP001216907"/>
    </source>
</evidence>
<evidence type="ECO:0000259" key="4">
    <source>
        <dbReference type="Pfam" id="PF03486"/>
    </source>
</evidence>
<evidence type="ECO:0000256" key="2">
    <source>
        <dbReference type="ARBA" id="ARBA00022630"/>
    </source>
</evidence>
<organism evidence="6 7">
    <name type="scientific">Paludisphaera mucosa</name>
    <dbReference type="NCBI Taxonomy" id="3030827"/>
    <lineage>
        <taxon>Bacteria</taxon>
        <taxon>Pseudomonadati</taxon>
        <taxon>Planctomycetota</taxon>
        <taxon>Planctomycetia</taxon>
        <taxon>Isosphaerales</taxon>
        <taxon>Isosphaeraceae</taxon>
        <taxon>Paludisphaera</taxon>
    </lineage>
</organism>
<evidence type="ECO:0000259" key="5">
    <source>
        <dbReference type="Pfam" id="PF22780"/>
    </source>
</evidence>
<dbReference type="Pfam" id="PF03486">
    <property type="entry name" value="HI0933_like"/>
    <property type="match status" value="2"/>
</dbReference>
<dbReference type="Proteomes" id="UP001216907">
    <property type="component" value="Unassembled WGS sequence"/>
</dbReference>
<sequence length="441" mass="46633">MTHQQDSDLFDVAVLGAGAAGLVAAARAAECGARVVLLEKNRKPGVKILMSGGTRCNVTNARGLRRLEAVSGPVDPGFDPKLLRGVRAIQDAFGPGGPFLGPSLRKFDVDQSVRLFEAEGVALKVEANGKLFPVSDRAVDVLEALLRRLGRSGAEVRYLSPARSVERVEDGWRIAAGDGHIHARAVVLAVGGRSFPGCGTTGDGYAIARALGHTIVDVRPALVPLRVVPEWVPTLRGLSLPDVVVSVHGPSGPALAQRREAVLFTHTGLSGPAILDVSRAEARREGEERLELRIDLRPDESREDVDRRIQEAARRGKAGIASILSADLPHRLAECVLDHCGVPRSRTGPDLSRPERIRLVAALKGLALPIAGTLGFEKAEVSSGGVALDEVDPKTLESRLAPGFHLAGEVLDLDGLIGGYNFQAAWSTGWLAGESAARPPG</sequence>
<name>A0ABT6F9C0_9BACT</name>
<reference evidence="6 7" key="1">
    <citation type="submission" date="2023-03" db="EMBL/GenBank/DDBJ databases">
        <title>Paludisphaera mucosa sp. nov. a novel planctomycete from northern fen.</title>
        <authorList>
            <person name="Ivanova A."/>
        </authorList>
    </citation>
    <scope>NUCLEOTIDE SEQUENCE [LARGE SCALE GENOMIC DNA]</scope>
    <source>
        <strain evidence="6 7">Pla2</strain>
    </source>
</reference>
<dbReference type="SUPFAM" id="SSF160996">
    <property type="entry name" value="HI0933 insert domain-like"/>
    <property type="match status" value="1"/>
</dbReference>
<dbReference type="InterPro" id="IPR036188">
    <property type="entry name" value="FAD/NAD-bd_sf"/>
</dbReference>
<dbReference type="Pfam" id="PF22780">
    <property type="entry name" value="HI0933_like_1st"/>
    <property type="match status" value="1"/>
</dbReference>
<evidence type="ECO:0000313" key="6">
    <source>
        <dbReference type="EMBL" id="MDG3004185.1"/>
    </source>
</evidence>
<dbReference type="InterPro" id="IPR055178">
    <property type="entry name" value="RsdA/BaiN/AoA(So)-like_dom"/>
</dbReference>
<dbReference type="Gene3D" id="2.40.30.10">
    <property type="entry name" value="Translation factors"/>
    <property type="match status" value="1"/>
</dbReference>
<dbReference type="EMBL" id="JARRAG010000002">
    <property type="protein sequence ID" value="MDG3004185.1"/>
    <property type="molecule type" value="Genomic_DNA"/>
</dbReference>
<comment type="caution">
    <text evidence="6">The sequence shown here is derived from an EMBL/GenBank/DDBJ whole genome shotgun (WGS) entry which is preliminary data.</text>
</comment>
<dbReference type="InterPro" id="IPR023166">
    <property type="entry name" value="BaiN-like_dom_sf"/>
</dbReference>
<gene>
    <name evidence="6" type="ORF">PZE19_10395</name>
</gene>
<keyword evidence="3" id="KW-0274">FAD</keyword>
<dbReference type="RefSeq" id="WP_277860546.1">
    <property type="nucleotide sequence ID" value="NZ_JARRAG010000002.1"/>
</dbReference>
<dbReference type="SUPFAM" id="SSF51905">
    <property type="entry name" value="FAD/NAD(P)-binding domain"/>
    <property type="match status" value="1"/>
</dbReference>
<evidence type="ECO:0000256" key="1">
    <source>
        <dbReference type="ARBA" id="ARBA00001974"/>
    </source>
</evidence>